<dbReference type="PIRSF" id="PIRSF005690">
    <property type="entry name" value="GerBA"/>
    <property type="match status" value="1"/>
</dbReference>
<dbReference type="InterPro" id="IPR050768">
    <property type="entry name" value="UPF0353/GerABKA_families"/>
</dbReference>
<evidence type="ECO:0000256" key="1">
    <source>
        <dbReference type="ARBA" id="ARBA00005278"/>
    </source>
</evidence>
<keyword evidence="4" id="KW-0812">Transmembrane</keyword>
<comment type="similarity">
    <text evidence="1">Belongs to the GerABKA family.</text>
</comment>
<gene>
    <name evidence="5" type="ORF">NQZ67_17445</name>
</gene>
<keyword evidence="2 4" id="KW-0472">Membrane</keyword>
<protein>
    <submittedName>
        <fullName evidence="5">Spore germination protein</fullName>
    </submittedName>
</protein>
<organism evidence="5 6">
    <name type="scientific">Paenibacillus soyae</name>
    <dbReference type="NCBI Taxonomy" id="2969249"/>
    <lineage>
        <taxon>Bacteria</taxon>
        <taxon>Bacillati</taxon>
        <taxon>Bacillota</taxon>
        <taxon>Bacilli</taxon>
        <taxon>Bacillales</taxon>
        <taxon>Paenibacillaceae</taxon>
        <taxon>Paenibacillus</taxon>
    </lineage>
</organism>
<dbReference type="GO" id="GO:0016020">
    <property type="term" value="C:membrane"/>
    <property type="evidence" value="ECO:0007669"/>
    <property type="project" value="InterPro"/>
</dbReference>
<evidence type="ECO:0000256" key="4">
    <source>
        <dbReference type="SAM" id="Phobius"/>
    </source>
</evidence>
<dbReference type="RefSeq" id="WP_257448389.1">
    <property type="nucleotide sequence ID" value="NZ_JANIPJ010000012.1"/>
</dbReference>
<name>A0A9X2SC58_9BACL</name>
<feature type="transmembrane region" description="Helical" evidence="4">
    <location>
        <begin position="418"/>
        <end position="443"/>
    </location>
</feature>
<dbReference type="InterPro" id="IPR004995">
    <property type="entry name" value="Spore_Ger"/>
</dbReference>
<reference evidence="5" key="1">
    <citation type="submission" date="2022-08" db="EMBL/GenBank/DDBJ databases">
        <title>The genomic sequence of strain Paenibacillus sp. SCIV0701.</title>
        <authorList>
            <person name="Zhao H."/>
        </authorList>
    </citation>
    <scope>NUCLEOTIDE SEQUENCE</scope>
    <source>
        <strain evidence="5">SCIV0701</strain>
    </source>
</reference>
<dbReference type="PANTHER" id="PTHR22550:SF5">
    <property type="entry name" value="LEUCINE ZIPPER PROTEIN 4"/>
    <property type="match status" value="1"/>
</dbReference>
<dbReference type="Pfam" id="PF03323">
    <property type="entry name" value="GerA"/>
    <property type="match status" value="1"/>
</dbReference>
<accession>A0A9X2SC58</accession>
<dbReference type="EMBL" id="JANIPJ010000012">
    <property type="protein sequence ID" value="MCR2805672.1"/>
    <property type="molecule type" value="Genomic_DNA"/>
</dbReference>
<proteinExistence type="inferred from homology"/>
<dbReference type="Proteomes" id="UP001141950">
    <property type="component" value="Unassembled WGS sequence"/>
</dbReference>
<evidence type="ECO:0000256" key="2">
    <source>
        <dbReference type="ARBA" id="ARBA00023136"/>
    </source>
</evidence>
<dbReference type="GO" id="GO:0009847">
    <property type="term" value="P:spore germination"/>
    <property type="evidence" value="ECO:0007669"/>
    <property type="project" value="InterPro"/>
</dbReference>
<feature type="transmembrane region" description="Helical" evidence="4">
    <location>
        <begin position="387"/>
        <end position="406"/>
    </location>
</feature>
<sequence>MKKKPTRIPNTIQETASWIQDQLGASPDIILRAYSAEGAGAERVVLVYIDSLVDNDTVNSKIVRPIQELSEEAFERFDERGLYALMKDRILGVGSIAEIDTFDHVIQSLLEGNTIILVDGYQTALAAQTAGGDERGVEEPTSQTVIRGPKEGFTENIKTNMSLLRRRIKSPKLRFVQQKIGEVTQTSVVIVYLDGIANQKIVKEITRRLSTIDTDSILESGYIEEFIQDRTYTPFPTLQNSERPDGIAAGILEGQIAIIVDGTPFVLLAPVTFNRFFQSSEDYYQRFDIASFLRLIRYGSFLASMLLPSLYIAITTFHQEMIPTTLLISLAAQREGTPFPAIVEAFIMEITFEVLREAGVRMPRAIGSAISIVGALVLGQAAVQAGLVSAAMVIVVSFTAIANFVIPSMNMAAASRLIRFGLMILGGTFGLFGIMSGLMFMLIHMAGLRSFGIPYLLPVSPLSINNLKDVFIRAPWWRMSKRPTLVSEPEAETRQGKSQKPEPPNTDPAHEGDRG</sequence>
<evidence type="ECO:0000313" key="5">
    <source>
        <dbReference type="EMBL" id="MCR2805672.1"/>
    </source>
</evidence>
<evidence type="ECO:0000256" key="3">
    <source>
        <dbReference type="SAM" id="MobiDB-lite"/>
    </source>
</evidence>
<feature type="transmembrane region" description="Helical" evidence="4">
    <location>
        <begin position="295"/>
        <end position="317"/>
    </location>
</feature>
<dbReference type="AlphaFoldDB" id="A0A9X2SC58"/>
<keyword evidence="4" id="KW-1133">Transmembrane helix</keyword>
<feature type="region of interest" description="Disordered" evidence="3">
    <location>
        <begin position="484"/>
        <end position="515"/>
    </location>
</feature>
<comment type="caution">
    <text evidence="5">The sequence shown here is derived from an EMBL/GenBank/DDBJ whole genome shotgun (WGS) entry which is preliminary data.</text>
</comment>
<evidence type="ECO:0000313" key="6">
    <source>
        <dbReference type="Proteomes" id="UP001141950"/>
    </source>
</evidence>
<dbReference type="PANTHER" id="PTHR22550">
    <property type="entry name" value="SPORE GERMINATION PROTEIN"/>
    <property type="match status" value="1"/>
</dbReference>
<keyword evidence="6" id="KW-1185">Reference proteome</keyword>